<sequence>MKKLSSLALFLFICLAAKSQTKIDIAAISKHIGDTVTICDSVYTTRALNGLALVNLGAAFPKQLLTVVIYKADLAKFTEPEKTYLNKKVCVTGKLVLYNDKPQIVLTEAKQITLGN</sequence>
<proteinExistence type="predicted"/>
<dbReference type="InterPro" id="IPR012340">
    <property type="entry name" value="NA-bd_OB-fold"/>
</dbReference>
<dbReference type="OrthoDB" id="1524522at2"/>
<evidence type="ECO:0000313" key="2">
    <source>
        <dbReference type="EMBL" id="TCC94171.1"/>
    </source>
</evidence>
<keyword evidence="3" id="KW-1185">Reference proteome</keyword>
<keyword evidence="1" id="KW-0732">Signal</keyword>
<dbReference type="EMBL" id="SJSK01000001">
    <property type="protein sequence ID" value="TCC94171.1"/>
    <property type="molecule type" value="Genomic_DNA"/>
</dbReference>
<dbReference type="AlphaFoldDB" id="A0A4R0N2W2"/>
<comment type="caution">
    <text evidence="2">The sequence shown here is derived from an EMBL/GenBank/DDBJ whole genome shotgun (WGS) entry which is preliminary data.</text>
</comment>
<evidence type="ECO:0008006" key="4">
    <source>
        <dbReference type="Google" id="ProtNLM"/>
    </source>
</evidence>
<protein>
    <recommendedName>
        <fullName evidence="4">DNA-binding protein</fullName>
    </recommendedName>
</protein>
<accession>A0A4R0N2W2</accession>
<feature type="signal peptide" evidence="1">
    <location>
        <begin position="1"/>
        <end position="19"/>
    </location>
</feature>
<name>A0A4R0N2W2_9SPHI</name>
<reference evidence="2 3" key="1">
    <citation type="submission" date="2019-02" db="EMBL/GenBank/DDBJ databases">
        <title>Pedobacter sp. RP-1-13 sp. nov., isolated from Arctic soil.</title>
        <authorList>
            <person name="Dahal R.H."/>
        </authorList>
    </citation>
    <scope>NUCLEOTIDE SEQUENCE [LARGE SCALE GENOMIC DNA]</scope>
    <source>
        <strain evidence="2 3">RP-1-13</strain>
    </source>
</reference>
<gene>
    <name evidence="2" type="ORF">EZ428_05170</name>
</gene>
<organism evidence="2 3">
    <name type="scientific">Pedobacter frigiditerrae</name>
    <dbReference type="NCBI Taxonomy" id="2530452"/>
    <lineage>
        <taxon>Bacteria</taxon>
        <taxon>Pseudomonadati</taxon>
        <taxon>Bacteroidota</taxon>
        <taxon>Sphingobacteriia</taxon>
        <taxon>Sphingobacteriales</taxon>
        <taxon>Sphingobacteriaceae</taxon>
        <taxon>Pedobacter</taxon>
    </lineage>
</organism>
<feature type="chain" id="PRO_5020300093" description="DNA-binding protein" evidence="1">
    <location>
        <begin position="20"/>
        <end position="116"/>
    </location>
</feature>
<dbReference type="RefSeq" id="WP_131552032.1">
    <property type="nucleotide sequence ID" value="NZ_SJSK01000001.1"/>
</dbReference>
<evidence type="ECO:0000313" key="3">
    <source>
        <dbReference type="Proteomes" id="UP000292884"/>
    </source>
</evidence>
<dbReference type="Gene3D" id="2.40.50.140">
    <property type="entry name" value="Nucleic acid-binding proteins"/>
    <property type="match status" value="1"/>
</dbReference>
<dbReference type="Proteomes" id="UP000292884">
    <property type="component" value="Unassembled WGS sequence"/>
</dbReference>
<evidence type="ECO:0000256" key="1">
    <source>
        <dbReference type="SAM" id="SignalP"/>
    </source>
</evidence>